<feature type="domain" description="RRM" evidence="4">
    <location>
        <begin position="505"/>
        <end position="582"/>
    </location>
</feature>
<dbReference type="AlphaFoldDB" id="A0A565C810"/>
<dbReference type="GO" id="GO:0071004">
    <property type="term" value="C:U2-type prespliceosome"/>
    <property type="evidence" value="ECO:0007669"/>
    <property type="project" value="TreeGrafter"/>
</dbReference>
<comment type="caution">
    <text evidence="5">The sequence shown here is derived from an EMBL/GenBank/DDBJ whole genome shotgun (WGS) entry which is preliminary data.</text>
</comment>
<dbReference type="SMART" id="SM00360">
    <property type="entry name" value="RRM"/>
    <property type="match status" value="5"/>
</dbReference>
<sequence length="639" mass="73101">MDLFYEGPSSSLLLQNKTRLCSCDCLSASSSKCLSTVPLIFPTPRQWKDLIKLAIVLSIDFFKNVGKVVRVQFIVNHEGKHAGYGFVQFASSNQAKKALQKKNGEFLHDHKIVLRKTIKIAPPPKYEEDYIGRESLLIEEDEAVEGLDETLEYSLSPISLPKLKYYIYAGEVVRVRLIVNQEGKHVGYGFVEFASAKEAMKALQTKNGEYLHDHKIFLDVAKTAPYPPRPNYEDYIRRESFLIKEDETVEGLDETPDFVEVVAVRKKTLYVANLPCEMEISDIINFFKDVGEVVHVRRLLTSKGKYAGFGFVEFASAKEAKKALRKKNGEYLHDHKIKLEKANKIAPPPKYEDYLRREGLLIKEDEAVEGLDETHDFVEAGSVRKRTLFVTNLPYNTEISNIIHFFKDVGEVVHIRLIVNDMEFHEGCCFVEFASANEAEKALEKKNCKRNRKIFLDVTKTAPYPLQPKYEDYLPRESLLIEEDEAVEGLDETPDFVEAVPIREATLYIANLPFGTEISDVIDFFEGVGEVVHVRLIVNSKVEHVGYGFVEFASANEAMKALQTKHGEYMDNRDIVLEKANEIAPTNKRLTNAIVFVLISLYREDYLLKKPKMETEPILKRPKMEEFCGKRIIFSYDDE</sequence>
<feature type="domain" description="RRM" evidence="4">
    <location>
        <begin position="60"/>
        <end position="119"/>
    </location>
</feature>
<dbReference type="InterPro" id="IPR051183">
    <property type="entry name" value="U1_U11-U12_snRNP_70-35kDa"/>
</dbReference>
<proteinExistence type="predicted"/>
<reference evidence="5" key="1">
    <citation type="submission" date="2019-07" db="EMBL/GenBank/DDBJ databases">
        <authorList>
            <person name="Dittberner H."/>
        </authorList>
    </citation>
    <scope>NUCLEOTIDE SEQUENCE [LARGE SCALE GENOMIC DNA]</scope>
</reference>
<evidence type="ECO:0000256" key="3">
    <source>
        <dbReference type="PROSITE-ProRule" id="PRU00176"/>
    </source>
</evidence>
<evidence type="ECO:0000313" key="6">
    <source>
        <dbReference type="Proteomes" id="UP000489600"/>
    </source>
</evidence>
<organism evidence="5 6">
    <name type="scientific">Arabis nemorensis</name>
    <dbReference type="NCBI Taxonomy" id="586526"/>
    <lineage>
        <taxon>Eukaryota</taxon>
        <taxon>Viridiplantae</taxon>
        <taxon>Streptophyta</taxon>
        <taxon>Embryophyta</taxon>
        <taxon>Tracheophyta</taxon>
        <taxon>Spermatophyta</taxon>
        <taxon>Magnoliopsida</taxon>
        <taxon>eudicotyledons</taxon>
        <taxon>Gunneridae</taxon>
        <taxon>Pentapetalae</taxon>
        <taxon>rosids</taxon>
        <taxon>malvids</taxon>
        <taxon>Brassicales</taxon>
        <taxon>Brassicaceae</taxon>
        <taxon>Arabideae</taxon>
        <taxon>Arabis</taxon>
    </lineage>
</organism>
<dbReference type="GO" id="GO:0003729">
    <property type="term" value="F:mRNA binding"/>
    <property type="evidence" value="ECO:0007669"/>
    <property type="project" value="TreeGrafter"/>
</dbReference>
<accession>A0A565C810</accession>
<dbReference type="Proteomes" id="UP000489600">
    <property type="component" value="Unassembled WGS sequence"/>
</dbReference>
<dbReference type="SUPFAM" id="SSF54928">
    <property type="entry name" value="RNA-binding domain, RBD"/>
    <property type="match status" value="4"/>
</dbReference>
<dbReference type="Gene3D" id="3.30.70.330">
    <property type="match status" value="5"/>
</dbReference>
<name>A0A565C810_9BRAS</name>
<keyword evidence="3" id="KW-0694">RNA-binding</keyword>
<dbReference type="EMBL" id="CABITT030000007">
    <property type="protein sequence ID" value="VVB09768.1"/>
    <property type="molecule type" value="Genomic_DNA"/>
</dbReference>
<evidence type="ECO:0000256" key="2">
    <source>
        <dbReference type="ARBA" id="ARBA00023242"/>
    </source>
</evidence>
<evidence type="ECO:0000256" key="1">
    <source>
        <dbReference type="ARBA" id="ARBA00004123"/>
    </source>
</evidence>
<dbReference type="InterPro" id="IPR012677">
    <property type="entry name" value="Nucleotide-bd_a/b_plait_sf"/>
</dbReference>
<feature type="domain" description="RRM" evidence="4">
    <location>
        <begin position="386"/>
        <end position="461"/>
    </location>
</feature>
<protein>
    <recommendedName>
        <fullName evidence="4">RRM domain-containing protein</fullName>
    </recommendedName>
</protein>
<feature type="domain" description="RRM" evidence="4">
    <location>
        <begin position="144"/>
        <end position="223"/>
    </location>
</feature>
<dbReference type="PROSITE" id="PS50102">
    <property type="entry name" value="RRM"/>
    <property type="match status" value="5"/>
</dbReference>
<evidence type="ECO:0000259" key="4">
    <source>
        <dbReference type="PROSITE" id="PS50102"/>
    </source>
</evidence>
<dbReference type="InterPro" id="IPR035979">
    <property type="entry name" value="RBD_domain_sf"/>
</dbReference>
<dbReference type="GO" id="GO:0005685">
    <property type="term" value="C:U1 snRNP"/>
    <property type="evidence" value="ECO:0007669"/>
    <property type="project" value="TreeGrafter"/>
</dbReference>
<dbReference type="GO" id="GO:0071011">
    <property type="term" value="C:precatalytic spliceosome"/>
    <property type="evidence" value="ECO:0007669"/>
    <property type="project" value="TreeGrafter"/>
</dbReference>
<feature type="domain" description="RRM" evidence="4">
    <location>
        <begin position="267"/>
        <end position="344"/>
    </location>
</feature>
<keyword evidence="2" id="KW-0539">Nucleus</keyword>
<dbReference type="OrthoDB" id="7763451at2759"/>
<evidence type="ECO:0000313" key="5">
    <source>
        <dbReference type="EMBL" id="VVB09768.1"/>
    </source>
</evidence>
<dbReference type="PANTHER" id="PTHR13952:SF21">
    <property type="entry name" value="POLYNUCLEOTIDE ADENYLYLTRANSFERASE DOMAIN_RNA RECOGNITION MOTIF PROTEIN-RELATED"/>
    <property type="match status" value="1"/>
</dbReference>
<dbReference type="GO" id="GO:0030619">
    <property type="term" value="F:U1 snRNA binding"/>
    <property type="evidence" value="ECO:0007669"/>
    <property type="project" value="TreeGrafter"/>
</dbReference>
<dbReference type="GO" id="GO:0000398">
    <property type="term" value="P:mRNA splicing, via spliceosome"/>
    <property type="evidence" value="ECO:0007669"/>
    <property type="project" value="TreeGrafter"/>
</dbReference>
<dbReference type="Pfam" id="PF00076">
    <property type="entry name" value="RRM_1"/>
    <property type="match status" value="5"/>
</dbReference>
<dbReference type="CDD" id="cd00590">
    <property type="entry name" value="RRM_SF"/>
    <property type="match status" value="5"/>
</dbReference>
<gene>
    <name evidence="5" type="ORF">ANE_LOCUS20212</name>
</gene>
<comment type="subcellular location">
    <subcellularLocation>
        <location evidence="1">Nucleus</location>
    </subcellularLocation>
</comment>
<dbReference type="PANTHER" id="PTHR13952">
    <property type="entry name" value="U1 SMALL NUCLEAR RIBONUCLEOPROTEIN 70 KD"/>
    <property type="match status" value="1"/>
</dbReference>
<dbReference type="InterPro" id="IPR000504">
    <property type="entry name" value="RRM_dom"/>
</dbReference>
<keyword evidence="6" id="KW-1185">Reference proteome</keyword>